<dbReference type="PANTHER" id="PTHR21212:SF0">
    <property type="entry name" value="SEIPIN"/>
    <property type="match status" value="1"/>
</dbReference>
<evidence type="ECO:0000256" key="1">
    <source>
        <dbReference type="ARBA" id="ARBA00004477"/>
    </source>
</evidence>
<evidence type="ECO:0000256" key="8">
    <source>
        <dbReference type="SAM" id="Phobius"/>
    </source>
</evidence>
<protein>
    <recommendedName>
        <fullName evidence="2">Seipin</fullName>
    </recommendedName>
</protein>
<evidence type="ECO:0000313" key="10">
    <source>
        <dbReference type="Proteomes" id="UP000595437"/>
    </source>
</evidence>
<dbReference type="InterPro" id="IPR009617">
    <property type="entry name" value="Seipin"/>
</dbReference>
<dbReference type="EMBL" id="CP045895">
    <property type="protein sequence ID" value="QQP49312.1"/>
    <property type="molecule type" value="Genomic_DNA"/>
</dbReference>
<keyword evidence="4" id="KW-0256">Endoplasmic reticulum</keyword>
<dbReference type="CDD" id="cd23995">
    <property type="entry name" value="Seipin_BSCL2_like"/>
    <property type="match status" value="1"/>
</dbReference>
<comment type="subcellular location">
    <subcellularLocation>
        <location evidence="1">Endoplasmic reticulum membrane</location>
        <topology evidence="1">Multi-pass membrane protein</topology>
    </subcellularLocation>
</comment>
<dbReference type="AlphaFoldDB" id="A0A7T8HG60"/>
<gene>
    <name evidence="9" type="ORF">FKW44_009938</name>
</gene>
<name>A0A7T8HG60_CALRO</name>
<keyword evidence="6" id="KW-0443">Lipid metabolism</keyword>
<evidence type="ECO:0000256" key="5">
    <source>
        <dbReference type="ARBA" id="ARBA00022989"/>
    </source>
</evidence>
<organism evidence="9 10">
    <name type="scientific">Caligus rogercresseyi</name>
    <name type="common">Sea louse</name>
    <dbReference type="NCBI Taxonomy" id="217165"/>
    <lineage>
        <taxon>Eukaryota</taxon>
        <taxon>Metazoa</taxon>
        <taxon>Ecdysozoa</taxon>
        <taxon>Arthropoda</taxon>
        <taxon>Crustacea</taxon>
        <taxon>Multicrustacea</taxon>
        <taxon>Hexanauplia</taxon>
        <taxon>Copepoda</taxon>
        <taxon>Siphonostomatoida</taxon>
        <taxon>Caligidae</taxon>
        <taxon>Caligus</taxon>
    </lineage>
</organism>
<sequence>MQRIRDVRTGVSSRIETARQLPARTKEKIGSAAVKTWSIFTNVLSATLSIIFLAIMSLLIYGTFYYGYIPSPLIQAPLTLQFRPCLSSPGKCSPLSGSHNLSEILMNDQLYVIAVRLDLPESPANRNHGMFMSCLAVYAKDETL</sequence>
<proteinExistence type="predicted"/>
<evidence type="ECO:0000313" key="9">
    <source>
        <dbReference type="EMBL" id="QQP49312.1"/>
    </source>
</evidence>
<evidence type="ECO:0000256" key="2">
    <source>
        <dbReference type="ARBA" id="ARBA00022064"/>
    </source>
</evidence>
<evidence type="ECO:0000256" key="4">
    <source>
        <dbReference type="ARBA" id="ARBA00022824"/>
    </source>
</evidence>
<keyword evidence="3 8" id="KW-0812">Transmembrane</keyword>
<dbReference type="PANTHER" id="PTHR21212">
    <property type="entry name" value="BERNARDINELLI-SEIP CONGENITAL LIPODYSTROPHY 2 HOMOLOG BSCL2 PROTEIN"/>
    <property type="match status" value="1"/>
</dbReference>
<evidence type="ECO:0000256" key="7">
    <source>
        <dbReference type="ARBA" id="ARBA00023136"/>
    </source>
</evidence>
<dbReference type="Proteomes" id="UP000595437">
    <property type="component" value="Chromosome 6"/>
</dbReference>
<dbReference type="GO" id="GO:0005789">
    <property type="term" value="C:endoplasmic reticulum membrane"/>
    <property type="evidence" value="ECO:0007669"/>
    <property type="project" value="UniProtKB-SubCell"/>
</dbReference>
<accession>A0A7T8HG60</accession>
<evidence type="ECO:0000256" key="3">
    <source>
        <dbReference type="ARBA" id="ARBA00022692"/>
    </source>
</evidence>
<dbReference type="Pfam" id="PF06775">
    <property type="entry name" value="Seipin"/>
    <property type="match status" value="1"/>
</dbReference>
<reference evidence="10" key="1">
    <citation type="submission" date="2021-01" db="EMBL/GenBank/DDBJ databases">
        <title>Caligus Genome Assembly.</title>
        <authorList>
            <person name="Gallardo-Escarate C."/>
        </authorList>
    </citation>
    <scope>NUCLEOTIDE SEQUENCE [LARGE SCALE GENOMIC DNA]</scope>
</reference>
<keyword evidence="5 8" id="KW-1133">Transmembrane helix</keyword>
<keyword evidence="10" id="KW-1185">Reference proteome</keyword>
<feature type="transmembrane region" description="Helical" evidence="8">
    <location>
        <begin position="43"/>
        <end position="68"/>
    </location>
</feature>
<dbReference type="GO" id="GO:0140042">
    <property type="term" value="P:lipid droplet formation"/>
    <property type="evidence" value="ECO:0007669"/>
    <property type="project" value="UniProtKB-ARBA"/>
</dbReference>
<evidence type="ECO:0000256" key="6">
    <source>
        <dbReference type="ARBA" id="ARBA00023098"/>
    </source>
</evidence>
<keyword evidence="7 8" id="KW-0472">Membrane</keyword>
<dbReference type="GO" id="GO:0006629">
    <property type="term" value="P:lipid metabolic process"/>
    <property type="evidence" value="ECO:0007669"/>
    <property type="project" value="UniProtKB-KW"/>
</dbReference>
<dbReference type="OrthoDB" id="3990054at2759"/>